<evidence type="ECO:0000313" key="2">
    <source>
        <dbReference type="Proteomes" id="UP000249185"/>
    </source>
</evidence>
<dbReference type="AlphaFoldDB" id="A0A2W5NIL2"/>
<sequence>MVPLRGRTRRLWRLLAVRIEGSGSIVARALRRAGRALSGARGADRYAPEWYARLYAALGTGFLEPGTAGRAEAAGGLRCPARAVLRLLPGEEAMFAGRCGAADFRLGEDPAEPGRKTITCDKRGHCGGRMPYVCRTAPAQFSDGLFYLDEARCAGDPIAFLAGNGAKLDRLRAVVEAHDLRRERLGYHRATPLGGAAAPAGRAVAGGS</sequence>
<protein>
    <submittedName>
        <fullName evidence="1">Uncharacterized protein</fullName>
    </submittedName>
</protein>
<evidence type="ECO:0000313" key="1">
    <source>
        <dbReference type="EMBL" id="PZQ52318.1"/>
    </source>
</evidence>
<accession>A0A2W5NIL2</accession>
<dbReference type="EMBL" id="QFPW01000001">
    <property type="protein sequence ID" value="PZQ52318.1"/>
    <property type="molecule type" value="Genomic_DNA"/>
</dbReference>
<dbReference type="Proteomes" id="UP000249185">
    <property type="component" value="Unassembled WGS sequence"/>
</dbReference>
<proteinExistence type="predicted"/>
<comment type="caution">
    <text evidence="1">The sequence shown here is derived from an EMBL/GenBank/DDBJ whole genome shotgun (WGS) entry which is preliminary data.</text>
</comment>
<name>A0A2W5NIL2_RHOSU</name>
<reference evidence="1 2" key="1">
    <citation type="submission" date="2017-08" db="EMBL/GenBank/DDBJ databases">
        <title>Infants hospitalized years apart are colonized by the same room-sourced microbial strains.</title>
        <authorList>
            <person name="Brooks B."/>
            <person name="Olm M.R."/>
            <person name="Firek B.A."/>
            <person name="Baker R."/>
            <person name="Thomas B.C."/>
            <person name="Morowitz M.J."/>
            <person name="Banfield J.F."/>
        </authorList>
    </citation>
    <scope>NUCLEOTIDE SEQUENCE [LARGE SCALE GENOMIC DNA]</scope>
    <source>
        <strain evidence="1">S2_005_002_R2_34</strain>
    </source>
</reference>
<gene>
    <name evidence="1" type="ORF">DI556_01265</name>
</gene>
<organism evidence="1 2">
    <name type="scientific">Rhodovulum sulfidophilum</name>
    <name type="common">Rhodobacter sulfidophilus</name>
    <dbReference type="NCBI Taxonomy" id="35806"/>
    <lineage>
        <taxon>Bacteria</taxon>
        <taxon>Pseudomonadati</taxon>
        <taxon>Pseudomonadota</taxon>
        <taxon>Alphaproteobacteria</taxon>
        <taxon>Rhodobacterales</taxon>
        <taxon>Paracoccaceae</taxon>
        <taxon>Rhodovulum</taxon>
    </lineage>
</organism>